<evidence type="ECO:0000256" key="5">
    <source>
        <dbReference type="ARBA" id="ARBA00022989"/>
    </source>
</evidence>
<dbReference type="Proteomes" id="UP000680750">
    <property type="component" value="Chromosome"/>
</dbReference>
<dbReference type="KEGG" id="aser:Asera_36450"/>
<feature type="transmembrane region" description="Helical" evidence="7">
    <location>
        <begin position="78"/>
        <end position="103"/>
    </location>
</feature>
<comment type="subcellular location">
    <subcellularLocation>
        <location evidence="1 7">Cell membrane</location>
        <topology evidence="1 7">Multi-pass membrane protein</topology>
    </subcellularLocation>
</comment>
<feature type="transmembrane region" description="Helical" evidence="7">
    <location>
        <begin position="189"/>
        <end position="212"/>
    </location>
</feature>
<dbReference type="RefSeq" id="WP_211255674.1">
    <property type="nucleotide sequence ID" value="NZ_AP023354.1"/>
</dbReference>
<dbReference type="GO" id="GO:0005886">
    <property type="term" value="C:plasma membrane"/>
    <property type="evidence" value="ECO:0007669"/>
    <property type="project" value="UniProtKB-SubCell"/>
</dbReference>
<sequence length="282" mass="31525">MASPERNRNDRLFPGARGVGYAVVLVVCVLTVIPLAYMISLSLQSDGEILAGNPVLWPAHLHFDNYQRLFDEVPYARFFVNSVVMAGTITVAHLVLDPLAGYAFAKFSFPFKRTLFIAVLATLMVPFFVRMIPVYVLFSQLGWLNSYQGLVVPFLCDAYGIFLMRQFLAALPDELIDAGRADGAGELRIFVRIVLPQAKPALAVLALFTFVFQWNNFLWPLLATSTTDMRTMPVGLTMFNQEFFTQWNLTAAGAVVLFVPTAVLFFFTQRYLVRGVALTGLK</sequence>
<protein>
    <submittedName>
        <fullName evidence="9">Sugar ABC transporter permease</fullName>
    </submittedName>
</protein>
<accession>A0A810L2U0</accession>
<evidence type="ECO:0000256" key="7">
    <source>
        <dbReference type="RuleBase" id="RU363032"/>
    </source>
</evidence>
<keyword evidence="3" id="KW-1003">Cell membrane</keyword>
<evidence type="ECO:0000313" key="10">
    <source>
        <dbReference type="Proteomes" id="UP000680750"/>
    </source>
</evidence>
<evidence type="ECO:0000256" key="4">
    <source>
        <dbReference type="ARBA" id="ARBA00022692"/>
    </source>
</evidence>
<dbReference type="GO" id="GO:0055085">
    <property type="term" value="P:transmembrane transport"/>
    <property type="evidence" value="ECO:0007669"/>
    <property type="project" value="InterPro"/>
</dbReference>
<gene>
    <name evidence="9" type="ORF">Asera_36450</name>
</gene>
<evidence type="ECO:0000256" key="3">
    <source>
        <dbReference type="ARBA" id="ARBA00022475"/>
    </source>
</evidence>
<dbReference type="EMBL" id="AP023354">
    <property type="protein sequence ID" value="BCJ29537.1"/>
    <property type="molecule type" value="Genomic_DNA"/>
</dbReference>
<evidence type="ECO:0000256" key="2">
    <source>
        <dbReference type="ARBA" id="ARBA00022448"/>
    </source>
</evidence>
<feature type="transmembrane region" description="Helical" evidence="7">
    <location>
        <begin position="247"/>
        <end position="267"/>
    </location>
</feature>
<dbReference type="CDD" id="cd06261">
    <property type="entry name" value="TM_PBP2"/>
    <property type="match status" value="1"/>
</dbReference>
<name>A0A810L2U0_9ACTN</name>
<keyword evidence="4 7" id="KW-0812">Transmembrane</keyword>
<evidence type="ECO:0000256" key="1">
    <source>
        <dbReference type="ARBA" id="ARBA00004651"/>
    </source>
</evidence>
<dbReference type="PANTHER" id="PTHR43744">
    <property type="entry name" value="ABC TRANSPORTER PERMEASE PROTEIN MG189-RELATED-RELATED"/>
    <property type="match status" value="1"/>
</dbReference>
<evidence type="ECO:0000256" key="6">
    <source>
        <dbReference type="ARBA" id="ARBA00023136"/>
    </source>
</evidence>
<organism evidence="9 10">
    <name type="scientific">Actinocatenispora sera</name>
    <dbReference type="NCBI Taxonomy" id="390989"/>
    <lineage>
        <taxon>Bacteria</taxon>
        <taxon>Bacillati</taxon>
        <taxon>Actinomycetota</taxon>
        <taxon>Actinomycetes</taxon>
        <taxon>Micromonosporales</taxon>
        <taxon>Micromonosporaceae</taxon>
        <taxon>Actinocatenispora</taxon>
    </lineage>
</organism>
<dbReference type="InterPro" id="IPR035906">
    <property type="entry name" value="MetI-like_sf"/>
</dbReference>
<dbReference type="PROSITE" id="PS50928">
    <property type="entry name" value="ABC_TM1"/>
    <property type="match status" value="1"/>
</dbReference>
<keyword evidence="6 7" id="KW-0472">Membrane</keyword>
<feature type="transmembrane region" description="Helical" evidence="7">
    <location>
        <begin position="115"/>
        <end position="138"/>
    </location>
</feature>
<evidence type="ECO:0000313" key="9">
    <source>
        <dbReference type="EMBL" id="BCJ29537.1"/>
    </source>
</evidence>
<reference evidence="9" key="1">
    <citation type="submission" date="2020-08" db="EMBL/GenBank/DDBJ databases">
        <title>Whole genome shotgun sequence of Actinocatenispora sera NBRC 101916.</title>
        <authorList>
            <person name="Komaki H."/>
            <person name="Tamura T."/>
        </authorList>
    </citation>
    <scope>NUCLEOTIDE SEQUENCE</scope>
    <source>
        <strain evidence="9">NBRC 101916</strain>
    </source>
</reference>
<dbReference type="InterPro" id="IPR000515">
    <property type="entry name" value="MetI-like"/>
</dbReference>
<dbReference type="PANTHER" id="PTHR43744:SF8">
    <property type="entry name" value="SN-GLYCEROL-3-PHOSPHATE TRANSPORT SYSTEM PERMEASE PROTEIN UGPE"/>
    <property type="match status" value="1"/>
</dbReference>
<keyword evidence="2 7" id="KW-0813">Transport</keyword>
<dbReference type="Pfam" id="PF00528">
    <property type="entry name" value="BPD_transp_1"/>
    <property type="match status" value="1"/>
</dbReference>
<feature type="domain" description="ABC transmembrane type-1" evidence="8">
    <location>
        <begin position="79"/>
        <end position="268"/>
    </location>
</feature>
<dbReference type="AlphaFoldDB" id="A0A810L2U0"/>
<proteinExistence type="inferred from homology"/>
<feature type="transmembrane region" description="Helical" evidence="7">
    <location>
        <begin position="150"/>
        <end position="168"/>
    </location>
</feature>
<dbReference type="Gene3D" id="1.10.3720.10">
    <property type="entry name" value="MetI-like"/>
    <property type="match status" value="1"/>
</dbReference>
<feature type="transmembrane region" description="Helical" evidence="7">
    <location>
        <begin position="21"/>
        <end position="40"/>
    </location>
</feature>
<keyword evidence="10" id="KW-1185">Reference proteome</keyword>
<dbReference type="SUPFAM" id="SSF161098">
    <property type="entry name" value="MetI-like"/>
    <property type="match status" value="1"/>
</dbReference>
<comment type="similarity">
    <text evidence="7">Belongs to the binding-protein-dependent transport system permease family.</text>
</comment>
<keyword evidence="5 7" id="KW-1133">Transmembrane helix</keyword>
<evidence type="ECO:0000259" key="8">
    <source>
        <dbReference type="PROSITE" id="PS50928"/>
    </source>
</evidence>